<keyword evidence="5 11" id="KW-0479">Metal-binding</keyword>
<reference evidence="14 15" key="1">
    <citation type="journal article" date="2023" name="Life. Sci Alliance">
        <title>Evolutionary insights into 3D genome organization and epigenetic landscape of Vigna mungo.</title>
        <authorList>
            <person name="Junaid A."/>
            <person name="Singh B."/>
            <person name="Bhatia S."/>
        </authorList>
    </citation>
    <scope>NUCLEOTIDE SEQUENCE [LARGE SCALE GENOMIC DNA]</scope>
    <source>
        <strain evidence="14">Urdbean</strain>
    </source>
</reference>
<evidence type="ECO:0000256" key="2">
    <source>
        <dbReference type="ARBA" id="ARBA00010902"/>
    </source>
</evidence>
<feature type="domain" description="Alcohol dehydrogenase-like C-terminal" evidence="12">
    <location>
        <begin position="245"/>
        <end position="369"/>
    </location>
</feature>
<dbReference type="GO" id="GO:0051903">
    <property type="term" value="F:S-(hydroxymethyl)glutathione dehydrogenase [NAD(P)+] activity"/>
    <property type="evidence" value="ECO:0007669"/>
    <property type="project" value="TreeGrafter"/>
</dbReference>
<evidence type="ECO:0000259" key="13">
    <source>
        <dbReference type="Pfam" id="PF08240"/>
    </source>
</evidence>
<proteinExistence type="inferred from homology"/>
<dbReference type="AlphaFoldDB" id="A0AAQ3MNK2"/>
<evidence type="ECO:0000256" key="3">
    <source>
        <dbReference type="ARBA" id="ARBA00011738"/>
    </source>
</evidence>
<dbReference type="PANTHER" id="PTHR43880">
    <property type="entry name" value="ALCOHOL DEHYDROGENASE"/>
    <property type="match status" value="1"/>
</dbReference>
<dbReference type="SUPFAM" id="SSF50129">
    <property type="entry name" value="GroES-like"/>
    <property type="match status" value="2"/>
</dbReference>
<gene>
    <name evidence="14" type="ORF">V8G54_033505</name>
</gene>
<organism evidence="14 15">
    <name type="scientific">Vigna mungo</name>
    <name type="common">Black gram</name>
    <name type="synonym">Phaseolus mungo</name>
    <dbReference type="NCBI Taxonomy" id="3915"/>
    <lineage>
        <taxon>Eukaryota</taxon>
        <taxon>Viridiplantae</taxon>
        <taxon>Streptophyta</taxon>
        <taxon>Embryophyta</taxon>
        <taxon>Tracheophyta</taxon>
        <taxon>Spermatophyta</taxon>
        <taxon>Magnoliopsida</taxon>
        <taxon>eudicotyledons</taxon>
        <taxon>Gunneridae</taxon>
        <taxon>Pentapetalae</taxon>
        <taxon>rosids</taxon>
        <taxon>fabids</taxon>
        <taxon>Fabales</taxon>
        <taxon>Fabaceae</taxon>
        <taxon>Papilionoideae</taxon>
        <taxon>50 kb inversion clade</taxon>
        <taxon>NPAAA clade</taxon>
        <taxon>indigoferoid/millettioid clade</taxon>
        <taxon>Phaseoleae</taxon>
        <taxon>Vigna</taxon>
    </lineage>
</organism>
<evidence type="ECO:0000256" key="7">
    <source>
        <dbReference type="ARBA" id="ARBA00023002"/>
    </source>
</evidence>
<keyword evidence="7" id="KW-0560">Oxidoreductase</keyword>
<dbReference type="InterPro" id="IPR013154">
    <property type="entry name" value="ADH-like_N"/>
</dbReference>
<dbReference type="Pfam" id="PF00107">
    <property type="entry name" value="ADH_zinc_N"/>
    <property type="match status" value="1"/>
</dbReference>
<comment type="similarity">
    <text evidence="2">Belongs to the zinc-containing alcohol dehydrogenase family. Class-III subfamily.</text>
</comment>
<evidence type="ECO:0000256" key="9">
    <source>
        <dbReference type="ARBA" id="ARBA00049164"/>
    </source>
</evidence>
<dbReference type="InterPro" id="IPR002328">
    <property type="entry name" value="ADH_Zn_CS"/>
</dbReference>
<evidence type="ECO:0000256" key="11">
    <source>
        <dbReference type="RuleBase" id="RU361277"/>
    </source>
</evidence>
<dbReference type="Pfam" id="PF08240">
    <property type="entry name" value="ADH_N"/>
    <property type="match status" value="1"/>
</dbReference>
<dbReference type="InterPro" id="IPR011032">
    <property type="entry name" value="GroES-like_sf"/>
</dbReference>
<dbReference type="FunFam" id="3.90.180.10:FF:000007">
    <property type="entry name" value="Alcohol dehydrogenase 6"/>
    <property type="match status" value="1"/>
</dbReference>
<evidence type="ECO:0000256" key="4">
    <source>
        <dbReference type="ARBA" id="ARBA00013190"/>
    </source>
</evidence>
<evidence type="ECO:0000313" key="15">
    <source>
        <dbReference type="Proteomes" id="UP001374535"/>
    </source>
</evidence>
<dbReference type="PANTHER" id="PTHR43880:SF55">
    <property type="entry name" value="ZINC-BINDING ALCOHOL DEHYDROGENASE FAMILY PROTEIN"/>
    <property type="match status" value="1"/>
</dbReference>
<dbReference type="PROSITE" id="PS00059">
    <property type="entry name" value="ADH_ZINC"/>
    <property type="match status" value="1"/>
</dbReference>
<comment type="catalytic activity">
    <reaction evidence="10">
        <text>a primary alcohol + NAD(+) = an aldehyde + NADH + H(+)</text>
        <dbReference type="Rhea" id="RHEA:10736"/>
        <dbReference type="ChEBI" id="CHEBI:15378"/>
        <dbReference type="ChEBI" id="CHEBI:15734"/>
        <dbReference type="ChEBI" id="CHEBI:17478"/>
        <dbReference type="ChEBI" id="CHEBI:57540"/>
        <dbReference type="ChEBI" id="CHEBI:57945"/>
        <dbReference type="EC" id="1.1.1.1"/>
    </reaction>
</comment>
<comment type="cofactor">
    <cofactor evidence="1 11">
        <name>Zn(2+)</name>
        <dbReference type="ChEBI" id="CHEBI:29105"/>
    </cofactor>
</comment>
<evidence type="ECO:0000256" key="1">
    <source>
        <dbReference type="ARBA" id="ARBA00001947"/>
    </source>
</evidence>
<evidence type="ECO:0000259" key="12">
    <source>
        <dbReference type="Pfam" id="PF00107"/>
    </source>
</evidence>
<sequence>MADNNNASSPASTTEGKPILCKAAVARKAREPLVIEEITVAPPMPSEVRIRVICSSLCHSDITFLNLQVPPAIFPRILGHEATGVVESVGKDVTEVRKGDVVITVFLPECGECIDCKSSKSNRCSIFPFKVSPWMPRHGTSRFTDKNGEIISHFLFISSFSEYTVVDIANIIKIDPEIPPDRACLLGCGVSTGKFLSQLLYTRTTFLLKNANKYFKHILYRVGAAWRTAGVEPGSTVAIFGLGSIGLAVAEGARLCGATKIIGVDVNPEKFEIGKKFGVTDFVHAGECEDKPVSQVIIEMTGGGADYCFECVGTASLVHEAYASCRKGWGKTIVLGVDKPGARINLSSHEVLHDGKCLMGSLFGGLKPKSHVPILLKRYVEKELQLDEFVTHEVEFKDINKAFDLLSTGKCLRCVIWMGK</sequence>
<accession>A0AAQ3MNK2</accession>
<dbReference type="SUPFAM" id="SSF51735">
    <property type="entry name" value="NAD(P)-binding Rossmann-fold domains"/>
    <property type="match status" value="1"/>
</dbReference>
<dbReference type="Gene3D" id="3.90.180.10">
    <property type="entry name" value="Medium-chain alcohol dehydrogenases, catalytic domain"/>
    <property type="match status" value="1"/>
</dbReference>
<comment type="subunit">
    <text evidence="3">Homodimer.</text>
</comment>
<dbReference type="EC" id="1.1.1.1" evidence="4"/>
<dbReference type="GO" id="GO:0004022">
    <property type="term" value="F:alcohol dehydrogenase (NAD+) activity"/>
    <property type="evidence" value="ECO:0007669"/>
    <property type="project" value="UniProtKB-EC"/>
</dbReference>
<dbReference type="InterPro" id="IPR013149">
    <property type="entry name" value="ADH-like_C"/>
</dbReference>
<dbReference type="GO" id="GO:0008270">
    <property type="term" value="F:zinc ion binding"/>
    <property type="evidence" value="ECO:0007669"/>
    <property type="project" value="InterPro"/>
</dbReference>
<dbReference type="EMBL" id="CP144691">
    <property type="protein sequence ID" value="WVY94417.1"/>
    <property type="molecule type" value="Genomic_DNA"/>
</dbReference>
<evidence type="ECO:0000256" key="6">
    <source>
        <dbReference type="ARBA" id="ARBA00022833"/>
    </source>
</evidence>
<feature type="domain" description="Alcohol dehydrogenase-like N-terminal" evidence="13">
    <location>
        <begin position="45"/>
        <end position="175"/>
    </location>
</feature>
<evidence type="ECO:0000256" key="5">
    <source>
        <dbReference type="ARBA" id="ARBA00022723"/>
    </source>
</evidence>
<evidence type="ECO:0000256" key="10">
    <source>
        <dbReference type="ARBA" id="ARBA00049243"/>
    </source>
</evidence>
<dbReference type="Proteomes" id="UP001374535">
    <property type="component" value="Chromosome 10"/>
</dbReference>
<evidence type="ECO:0000313" key="14">
    <source>
        <dbReference type="EMBL" id="WVY94417.1"/>
    </source>
</evidence>
<keyword evidence="6 11" id="KW-0862">Zinc</keyword>
<dbReference type="GO" id="GO:0046294">
    <property type="term" value="P:formaldehyde catabolic process"/>
    <property type="evidence" value="ECO:0007669"/>
    <property type="project" value="TreeGrafter"/>
</dbReference>
<keyword evidence="8" id="KW-0520">NAD</keyword>
<dbReference type="Gene3D" id="3.40.50.720">
    <property type="entry name" value="NAD(P)-binding Rossmann-like Domain"/>
    <property type="match status" value="1"/>
</dbReference>
<dbReference type="FunFam" id="3.40.50.720:FF:000003">
    <property type="entry name" value="S-(hydroxymethyl)glutathione dehydrogenase"/>
    <property type="match status" value="1"/>
</dbReference>
<keyword evidence="15" id="KW-1185">Reference proteome</keyword>
<dbReference type="GO" id="GO:0005829">
    <property type="term" value="C:cytosol"/>
    <property type="evidence" value="ECO:0007669"/>
    <property type="project" value="TreeGrafter"/>
</dbReference>
<name>A0AAQ3MNK2_VIGMU</name>
<evidence type="ECO:0000256" key="8">
    <source>
        <dbReference type="ARBA" id="ARBA00023027"/>
    </source>
</evidence>
<protein>
    <recommendedName>
        <fullName evidence="4">alcohol dehydrogenase</fullName>
        <ecNumber evidence="4">1.1.1.1</ecNumber>
    </recommendedName>
</protein>
<comment type="catalytic activity">
    <reaction evidence="9">
        <text>a secondary alcohol + NAD(+) = a ketone + NADH + H(+)</text>
        <dbReference type="Rhea" id="RHEA:10740"/>
        <dbReference type="ChEBI" id="CHEBI:15378"/>
        <dbReference type="ChEBI" id="CHEBI:17087"/>
        <dbReference type="ChEBI" id="CHEBI:35681"/>
        <dbReference type="ChEBI" id="CHEBI:57540"/>
        <dbReference type="ChEBI" id="CHEBI:57945"/>
        <dbReference type="EC" id="1.1.1.1"/>
    </reaction>
</comment>
<dbReference type="InterPro" id="IPR036291">
    <property type="entry name" value="NAD(P)-bd_dom_sf"/>
</dbReference>